<keyword evidence="2" id="KW-0238">DNA-binding</keyword>
<keyword evidence="3" id="KW-0804">Transcription</keyword>
<feature type="region of interest" description="Disordered" evidence="5">
    <location>
        <begin position="236"/>
        <end position="265"/>
    </location>
</feature>
<reference evidence="7 8" key="1">
    <citation type="submission" date="2023-07" db="EMBL/GenBank/DDBJ databases">
        <title>Genomic Encyclopedia of Type Strains, Phase IV (KMG-IV): sequencing the most valuable type-strain genomes for metagenomic binning, comparative biology and taxonomic classification.</title>
        <authorList>
            <person name="Goeker M."/>
        </authorList>
    </citation>
    <scope>NUCLEOTIDE SEQUENCE [LARGE SCALE GENOMIC DNA]</scope>
    <source>
        <strain evidence="7 8">DSM 5896</strain>
    </source>
</reference>
<dbReference type="PRINTS" id="PR00037">
    <property type="entry name" value="HTHLACR"/>
</dbReference>
<feature type="domain" description="HTH gntR-type" evidence="6">
    <location>
        <begin position="9"/>
        <end position="77"/>
    </location>
</feature>
<dbReference type="SMART" id="SM00345">
    <property type="entry name" value="HTH_GNTR"/>
    <property type="match status" value="1"/>
</dbReference>
<dbReference type="Pfam" id="PF00392">
    <property type="entry name" value="GntR"/>
    <property type="match status" value="1"/>
</dbReference>
<evidence type="ECO:0000256" key="4">
    <source>
        <dbReference type="NCBIfam" id="TIGR02018"/>
    </source>
</evidence>
<organism evidence="7 8">
    <name type="scientific">Labrys monachus</name>
    <dbReference type="NCBI Taxonomy" id="217067"/>
    <lineage>
        <taxon>Bacteria</taxon>
        <taxon>Pseudomonadati</taxon>
        <taxon>Pseudomonadota</taxon>
        <taxon>Alphaproteobacteria</taxon>
        <taxon>Hyphomicrobiales</taxon>
        <taxon>Xanthobacteraceae</taxon>
        <taxon>Labrys</taxon>
    </lineage>
</organism>
<evidence type="ECO:0000256" key="3">
    <source>
        <dbReference type="ARBA" id="ARBA00023163"/>
    </source>
</evidence>
<dbReference type="SMART" id="SM00866">
    <property type="entry name" value="UTRA"/>
    <property type="match status" value="1"/>
</dbReference>
<dbReference type="InterPro" id="IPR050679">
    <property type="entry name" value="Bact_HTH_transcr_reg"/>
</dbReference>
<evidence type="ECO:0000313" key="8">
    <source>
        <dbReference type="Proteomes" id="UP001237448"/>
    </source>
</evidence>
<accession>A0ABU0FG96</accession>
<dbReference type="Gene3D" id="3.40.1410.10">
    <property type="entry name" value="Chorismate lyase-like"/>
    <property type="match status" value="1"/>
</dbReference>
<dbReference type="SUPFAM" id="SSF64288">
    <property type="entry name" value="Chorismate lyase-like"/>
    <property type="match status" value="1"/>
</dbReference>
<dbReference type="PRINTS" id="PR00035">
    <property type="entry name" value="HTHGNTR"/>
</dbReference>
<dbReference type="PANTHER" id="PTHR44846:SF16">
    <property type="entry name" value="TRANSCRIPTIONAL REGULATOR PHNF-RELATED"/>
    <property type="match status" value="1"/>
</dbReference>
<dbReference type="InterPro" id="IPR028978">
    <property type="entry name" value="Chorismate_lyase_/UTRA_dom_sf"/>
</dbReference>
<dbReference type="Pfam" id="PF07702">
    <property type="entry name" value="UTRA"/>
    <property type="match status" value="1"/>
</dbReference>
<dbReference type="CDD" id="cd07377">
    <property type="entry name" value="WHTH_GntR"/>
    <property type="match status" value="1"/>
</dbReference>
<proteinExistence type="predicted"/>
<evidence type="ECO:0000256" key="2">
    <source>
        <dbReference type="ARBA" id="ARBA00023125"/>
    </source>
</evidence>
<evidence type="ECO:0000256" key="5">
    <source>
        <dbReference type="SAM" id="MobiDB-lite"/>
    </source>
</evidence>
<dbReference type="InterPro" id="IPR036388">
    <property type="entry name" value="WH-like_DNA-bd_sf"/>
</dbReference>
<dbReference type="PANTHER" id="PTHR44846">
    <property type="entry name" value="MANNOSYL-D-GLYCERATE TRANSPORT/METABOLISM SYSTEM REPRESSOR MNGR-RELATED"/>
    <property type="match status" value="1"/>
</dbReference>
<dbReference type="RefSeq" id="WP_307429248.1">
    <property type="nucleotide sequence ID" value="NZ_JAUSVK010000001.1"/>
</dbReference>
<keyword evidence="8" id="KW-1185">Reference proteome</keyword>
<evidence type="ECO:0000259" key="6">
    <source>
        <dbReference type="PROSITE" id="PS50949"/>
    </source>
</evidence>
<dbReference type="InterPro" id="IPR010248">
    <property type="entry name" value="His_ut_repres"/>
</dbReference>
<sequence length="265" mass="30044">MSSSLATQQPLYAQIKAAITKRINEDKWPVDFQIPREEDLAEEFDASPLTVRRALRELQSEGLLVRIQGRGTFVLGSRMQCAVFDLKDVSEEIEDAGGVHTSEVIVLEVLDPQSPFGKLLQLPPDVPVFHSRIVHKEDGTPIQIEDRFVNSSEAPDYMRQDFARLTPHDYLLRETEVTSVDNTIRAIRPDRESAQLLQIDENQPCLLLDRRTWRNAVPVTRSRFLYPGDRYRLRSSHEASYQGSKTAGGKAASPAVNIQPPRKIR</sequence>
<dbReference type="InterPro" id="IPR036390">
    <property type="entry name" value="WH_DNA-bd_sf"/>
</dbReference>
<keyword evidence="1" id="KW-0805">Transcription regulation</keyword>
<name>A0ABU0FG96_9HYPH</name>
<dbReference type="InterPro" id="IPR011663">
    <property type="entry name" value="UTRA"/>
</dbReference>
<comment type="caution">
    <text evidence="7">The sequence shown here is derived from an EMBL/GenBank/DDBJ whole genome shotgun (WGS) entry which is preliminary data.</text>
</comment>
<dbReference type="InterPro" id="IPR001034">
    <property type="entry name" value="DeoR_HTH"/>
</dbReference>
<dbReference type="EMBL" id="JAUSVK010000001">
    <property type="protein sequence ID" value="MDQ0393634.1"/>
    <property type="molecule type" value="Genomic_DNA"/>
</dbReference>
<evidence type="ECO:0000313" key="7">
    <source>
        <dbReference type="EMBL" id="MDQ0393634.1"/>
    </source>
</evidence>
<dbReference type="PROSITE" id="PS50949">
    <property type="entry name" value="HTH_GNTR"/>
    <property type="match status" value="1"/>
</dbReference>
<dbReference type="InterPro" id="IPR000524">
    <property type="entry name" value="Tscrpt_reg_HTH_GntR"/>
</dbReference>
<dbReference type="NCBIfam" id="TIGR02018">
    <property type="entry name" value="his_ut_repres"/>
    <property type="match status" value="1"/>
</dbReference>
<protein>
    <recommendedName>
        <fullName evidence="4">Histidine utilization repressor</fullName>
    </recommendedName>
</protein>
<dbReference type="Gene3D" id="1.10.10.10">
    <property type="entry name" value="Winged helix-like DNA-binding domain superfamily/Winged helix DNA-binding domain"/>
    <property type="match status" value="1"/>
</dbReference>
<gene>
    <name evidence="7" type="ORF">J3R73_003426</name>
</gene>
<dbReference type="SUPFAM" id="SSF46785">
    <property type="entry name" value="Winged helix' DNA-binding domain"/>
    <property type="match status" value="1"/>
</dbReference>
<dbReference type="Proteomes" id="UP001237448">
    <property type="component" value="Unassembled WGS sequence"/>
</dbReference>
<evidence type="ECO:0000256" key="1">
    <source>
        <dbReference type="ARBA" id="ARBA00023015"/>
    </source>
</evidence>